<organism evidence="2 3">
    <name type="scientific">Rickenella mellea</name>
    <dbReference type="NCBI Taxonomy" id="50990"/>
    <lineage>
        <taxon>Eukaryota</taxon>
        <taxon>Fungi</taxon>
        <taxon>Dikarya</taxon>
        <taxon>Basidiomycota</taxon>
        <taxon>Agaricomycotina</taxon>
        <taxon>Agaricomycetes</taxon>
        <taxon>Hymenochaetales</taxon>
        <taxon>Rickenellaceae</taxon>
        <taxon>Rickenella</taxon>
    </lineage>
</organism>
<protein>
    <submittedName>
        <fullName evidence="2">Uncharacterized protein</fullName>
    </submittedName>
</protein>
<sequence>MLTAWIVVKIEIAKMRLDNLVLVQGASRQSASPYSQASDAHTAVPWYSDIDFSSSTQGTSPDGEDGEGDGDAEIASTLPAKSGAAREPTTILANHITRI</sequence>
<evidence type="ECO:0000313" key="3">
    <source>
        <dbReference type="Proteomes" id="UP000294933"/>
    </source>
</evidence>
<proteinExistence type="predicted"/>
<accession>A0A4Y7PPA6</accession>
<name>A0A4Y7PPA6_9AGAM</name>
<gene>
    <name evidence="2" type="ORF">BD410DRAFT_844453</name>
</gene>
<feature type="region of interest" description="Disordered" evidence="1">
    <location>
        <begin position="50"/>
        <end position="99"/>
    </location>
</feature>
<reference evidence="2 3" key="1">
    <citation type="submission" date="2018-06" db="EMBL/GenBank/DDBJ databases">
        <title>A transcriptomic atlas of mushroom development highlights an independent origin of complex multicellularity.</title>
        <authorList>
            <consortium name="DOE Joint Genome Institute"/>
            <person name="Krizsan K."/>
            <person name="Almasi E."/>
            <person name="Merenyi Z."/>
            <person name="Sahu N."/>
            <person name="Viragh M."/>
            <person name="Koszo T."/>
            <person name="Mondo S."/>
            <person name="Kiss B."/>
            <person name="Balint B."/>
            <person name="Kues U."/>
            <person name="Barry K."/>
            <person name="Hegedus J.C."/>
            <person name="Henrissat B."/>
            <person name="Johnson J."/>
            <person name="Lipzen A."/>
            <person name="Ohm R."/>
            <person name="Nagy I."/>
            <person name="Pangilinan J."/>
            <person name="Yan J."/>
            <person name="Xiong Y."/>
            <person name="Grigoriev I.V."/>
            <person name="Hibbett D.S."/>
            <person name="Nagy L.G."/>
        </authorList>
    </citation>
    <scope>NUCLEOTIDE SEQUENCE [LARGE SCALE GENOMIC DNA]</scope>
    <source>
        <strain evidence="2 3">SZMC22713</strain>
    </source>
</reference>
<feature type="compositionally biased region" description="Acidic residues" evidence="1">
    <location>
        <begin position="62"/>
        <end position="72"/>
    </location>
</feature>
<evidence type="ECO:0000313" key="2">
    <source>
        <dbReference type="EMBL" id="TDL16409.1"/>
    </source>
</evidence>
<dbReference type="AlphaFoldDB" id="A0A4Y7PPA6"/>
<keyword evidence="3" id="KW-1185">Reference proteome</keyword>
<evidence type="ECO:0000256" key="1">
    <source>
        <dbReference type="SAM" id="MobiDB-lite"/>
    </source>
</evidence>
<dbReference type="VEuPathDB" id="FungiDB:BD410DRAFT_844453"/>
<dbReference type="EMBL" id="ML170244">
    <property type="protein sequence ID" value="TDL16409.1"/>
    <property type="molecule type" value="Genomic_DNA"/>
</dbReference>
<feature type="compositionally biased region" description="Polar residues" evidence="1">
    <location>
        <begin position="51"/>
        <end position="60"/>
    </location>
</feature>
<dbReference type="Proteomes" id="UP000294933">
    <property type="component" value="Unassembled WGS sequence"/>
</dbReference>